<dbReference type="SUPFAM" id="SSF51126">
    <property type="entry name" value="Pectin lyase-like"/>
    <property type="match status" value="1"/>
</dbReference>
<keyword evidence="7" id="KW-0732">Signal</keyword>
<protein>
    <recommendedName>
        <fullName evidence="3">pectinesterase</fullName>
        <ecNumber evidence="3">3.1.1.11</ecNumber>
    </recommendedName>
</protein>
<dbReference type="InterPro" id="IPR011050">
    <property type="entry name" value="Pectin_lyase_fold/virulence"/>
</dbReference>
<evidence type="ECO:0000256" key="4">
    <source>
        <dbReference type="ARBA" id="ARBA00022801"/>
    </source>
</evidence>
<dbReference type="EMBL" id="JACTNZ010000013">
    <property type="protein sequence ID" value="KAG5514101.1"/>
    <property type="molecule type" value="Genomic_DNA"/>
</dbReference>
<dbReference type="GO" id="GO:0030599">
    <property type="term" value="F:pectinesterase activity"/>
    <property type="evidence" value="ECO:0007669"/>
    <property type="project" value="UniProtKB-EC"/>
</dbReference>
<feature type="signal peptide" evidence="7">
    <location>
        <begin position="1"/>
        <end position="25"/>
    </location>
</feature>
<proteinExistence type="inferred from homology"/>
<dbReference type="AlphaFoldDB" id="A0AAV6HNE6"/>
<dbReference type="InterPro" id="IPR012334">
    <property type="entry name" value="Pectin_lyas_fold"/>
</dbReference>
<evidence type="ECO:0000313" key="9">
    <source>
        <dbReference type="EMBL" id="KAG5514101.1"/>
    </source>
</evidence>
<evidence type="ECO:0000259" key="8">
    <source>
        <dbReference type="Pfam" id="PF01095"/>
    </source>
</evidence>
<evidence type="ECO:0000256" key="3">
    <source>
        <dbReference type="ARBA" id="ARBA00013229"/>
    </source>
</evidence>
<comment type="catalytic activity">
    <reaction evidence="6">
        <text>[(1-&gt;4)-alpha-D-galacturonosyl methyl ester](n) + n H2O = [(1-&gt;4)-alpha-D-galacturonosyl](n) + n methanol + n H(+)</text>
        <dbReference type="Rhea" id="RHEA:22380"/>
        <dbReference type="Rhea" id="RHEA-COMP:14570"/>
        <dbReference type="Rhea" id="RHEA-COMP:14573"/>
        <dbReference type="ChEBI" id="CHEBI:15377"/>
        <dbReference type="ChEBI" id="CHEBI:15378"/>
        <dbReference type="ChEBI" id="CHEBI:17790"/>
        <dbReference type="ChEBI" id="CHEBI:140522"/>
        <dbReference type="ChEBI" id="CHEBI:140523"/>
        <dbReference type="EC" id="3.1.1.11"/>
    </reaction>
</comment>
<dbReference type="Pfam" id="PF01095">
    <property type="entry name" value="Pectinesterase"/>
    <property type="match status" value="1"/>
</dbReference>
<dbReference type="PANTHER" id="PTHR31321">
    <property type="entry name" value="ACYL-COA THIOESTER HYDROLASE YBHC-RELATED"/>
    <property type="match status" value="1"/>
</dbReference>
<evidence type="ECO:0000256" key="7">
    <source>
        <dbReference type="SAM" id="SignalP"/>
    </source>
</evidence>
<keyword evidence="4" id="KW-0378">Hydrolase</keyword>
<keyword evidence="10" id="KW-1185">Reference proteome</keyword>
<evidence type="ECO:0000256" key="6">
    <source>
        <dbReference type="ARBA" id="ARBA00047928"/>
    </source>
</evidence>
<evidence type="ECO:0000256" key="5">
    <source>
        <dbReference type="ARBA" id="ARBA00023085"/>
    </source>
</evidence>
<gene>
    <name evidence="9" type="ORF">RHGRI_035488</name>
</gene>
<reference evidence="9 10" key="1">
    <citation type="submission" date="2020-08" db="EMBL/GenBank/DDBJ databases">
        <title>Plant Genome Project.</title>
        <authorList>
            <person name="Zhang R.-G."/>
        </authorList>
    </citation>
    <scope>NUCLEOTIDE SEQUENCE [LARGE SCALE GENOMIC DNA]</scope>
    <source>
        <strain evidence="9">WSP0</strain>
        <tissue evidence="9">Leaf</tissue>
    </source>
</reference>
<dbReference type="GO" id="GO:0045490">
    <property type="term" value="P:pectin catabolic process"/>
    <property type="evidence" value="ECO:0007669"/>
    <property type="project" value="TreeGrafter"/>
</dbReference>
<evidence type="ECO:0000256" key="2">
    <source>
        <dbReference type="ARBA" id="ARBA00008891"/>
    </source>
</evidence>
<comment type="similarity">
    <text evidence="2">Belongs to the pectinesterase family.</text>
</comment>
<comment type="pathway">
    <text evidence="1">Glycan metabolism; pectin degradation; 2-dehydro-3-deoxy-D-gluconate from pectin: step 1/5.</text>
</comment>
<dbReference type="EC" id="3.1.1.11" evidence="3"/>
<dbReference type="Proteomes" id="UP000823749">
    <property type="component" value="Chromosome 13"/>
</dbReference>
<feature type="chain" id="PRO_5043596611" description="pectinesterase" evidence="7">
    <location>
        <begin position="26"/>
        <end position="183"/>
    </location>
</feature>
<dbReference type="InterPro" id="IPR000070">
    <property type="entry name" value="Pectinesterase_cat"/>
</dbReference>
<dbReference type="GO" id="GO:0042545">
    <property type="term" value="P:cell wall modification"/>
    <property type="evidence" value="ECO:0007669"/>
    <property type="project" value="InterPro"/>
</dbReference>
<comment type="caution">
    <text evidence="9">The sequence shown here is derived from an EMBL/GenBank/DDBJ whole genome shotgun (WGS) entry which is preliminary data.</text>
</comment>
<accession>A0AAV6HNE6</accession>
<feature type="domain" description="Pectinesterase catalytic" evidence="8">
    <location>
        <begin position="83"/>
        <end position="178"/>
    </location>
</feature>
<sequence>MASKYNIQVLLFLLSLSTLSLKVFSLLKSEKEEDYNSWISWNVNNFRKKYNAEVETLTREPTGIGSKVLDLKLRNAEMSKVRINVSQDGTGDFKSIKEALDSIPLHNTKRVILAIKPGVYREKIVIPRTLPFITFLGDSNDPPTITWNDTKSVTGTTFSSATVGVNASYFVAVNMKFEVRVQN</sequence>
<dbReference type="PANTHER" id="PTHR31321:SF81">
    <property type="entry name" value="PECTINESTERASE"/>
    <property type="match status" value="1"/>
</dbReference>
<name>A0AAV6HNE6_9ERIC</name>
<organism evidence="9 10">
    <name type="scientific">Rhododendron griersonianum</name>
    <dbReference type="NCBI Taxonomy" id="479676"/>
    <lineage>
        <taxon>Eukaryota</taxon>
        <taxon>Viridiplantae</taxon>
        <taxon>Streptophyta</taxon>
        <taxon>Embryophyta</taxon>
        <taxon>Tracheophyta</taxon>
        <taxon>Spermatophyta</taxon>
        <taxon>Magnoliopsida</taxon>
        <taxon>eudicotyledons</taxon>
        <taxon>Gunneridae</taxon>
        <taxon>Pentapetalae</taxon>
        <taxon>asterids</taxon>
        <taxon>Ericales</taxon>
        <taxon>Ericaceae</taxon>
        <taxon>Ericoideae</taxon>
        <taxon>Rhodoreae</taxon>
        <taxon>Rhododendron</taxon>
    </lineage>
</organism>
<keyword evidence="5" id="KW-0063">Aspartyl esterase</keyword>
<evidence type="ECO:0000313" key="10">
    <source>
        <dbReference type="Proteomes" id="UP000823749"/>
    </source>
</evidence>
<evidence type="ECO:0000256" key="1">
    <source>
        <dbReference type="ARBA" id="ARBA00005184"/>
    </source>
</evidence>
<dbReference type="Gene3D" id="2.160.20.10">
    <property type="entry name" value="Single-stranded right-handed beta-helix, Pectin lyase-like"/>
    <property type="match status" value="1"/>
</dbReference>